<accession>A0ABR3GS40</accession>
<keyword evidence="3" id="KW-1185">Reference proteome</keyword>
<evidence type="ECO:0000313" key="3">
    <source>
        <dbReference type="Proteomes" id="UP001447188"/>
    </source>
</evidence>
<evidence type="ECO:0000256" key="1">
    <source>
        <dbReference type="SAM" id="Phobius"/>
    </source>
</evidence>
<protein>
    <submittedName>
        <fullName evidence="2">Uncharacterized protein</fullName>
    </submittedName>
</protein>
<feature type="transmembrane region" description="Helical" evidence="1">
    <location>
        <begin position="49"/>
        <end position="69"/>
    </location>
</feature>
<dbReference type="Proteomes" id="UP001447188">
    <property type="component" value="Unassembled WGS sequence"/>
</dbReference>
<organism evidence="2 3">
    <name type="scientific">Discina gigas</name>
    <dbReference type="NCBI Taxonomy" id="1032678"/>
    <lineage>
        <taxon>Eukaryota</taxon>
        <taxon>Fungi</taxon>
        <taxon>Dikarya</taxon>
        <taxon>Ascomycota</taxon>
        <taxon>Pezizomycotina</taxon>
        <taxon>Pezizomycetes</taxon>
        <taxon>Pezizales</taxon>
        <taxon>Discinaceae</taxon>
        <taxon>Discina</taxon>
    </lineage>
</organism>
<keyword evidence="1" id="KW-0812">Transmembrane</keyword>
<reference evidence="2 3" key="1">
    <citation type="submission" date="2024-02" db="EMBL/GenBank/DDBJ databases">
        <title>Discinaceae phylogenomics.</title>
        <authorList>
            <person name="Dirks A.C."/>
            <person name="James T.Y."/>
        </authorList>
    </citation>
    <scope>NUCLEOTIDE SEQUENCE [LARGE SCALE GENOMIC DNA]</scope>
    <source>
        <strain evidence="2 3">ACD0624</strain>
    </source>
</reference>
<keyword evidence="1" id="KW-0472">Membrane</keyword>
<dbReference type="EMBL" id="JBBBZM010000019">
    <property type="protein sequence ID" value="KAL0638715.1"/>
    <property type="molecule type" value="Genomic_DNA"/>
</dbReference>
<proteinExistence type="predicted"/>
<comment type="caution">
    <text evidence="2">The sequence shown here is derived from an EMBL/GenBank/DDBJ whole genome shotgun (WGS) entry which is preliminary data.</text>
</comment>
<feature type="transmembrane region" description="Helical" evidence="1">
    <location>
        <begin position="75"/>
        <end position="94"/>
    </location>
</feature>
<gene>
    <name evidence="2" type="ORF">Q9L58_002293</name>
</gene>
<name>A0ABR3GS40_9PEZI</name>
<evidence type="ECO:0000313" key="2">
    <source>
        <dbReference type="EMBL" id="KAL0638715.1"/>
    </source>
</evidence>
<keyword evidence="1" id="KW-1133">Transmembrane helix</keyword>
<feature type="transmembrane region" description="Helical" evidence="1">
    <location>
        <begin position="12"/>
        <end position="29"/>
    </location>
</feature>
<sequence length="95" mass="10234">MLATLPQLGGALSIYLGVAAAGMFDDAGINSVRQLEPLIDKLERLVQRIAYLLLASQFLFFVFVVLVRYSGVGGSVVHVLGGGLLFFLFALWCVS</sequence>